<reference evidence="14 15" key="1">
    <citation type="submission" date="2020-04" db="EMBL/GenBank/DDBJ databases">
        <title>Genome sequencing of novel species.</title>
        <authorList>
            <person name="Heo J."/>
            <person name="Kim S.-J."/>
            <person name="Kim J.-S."/>
            <person name="Hong S.-B."/>
            <person name="Kwon S.-W."/>
        </authorList>
    </citation>
    <scope>NUCLEOTIDE SEQUENCE [LARGE SCALE GENOMIC DNA]</scope>
    <source>
        <strain evidence="14 15">F39-2</strain>
    </source>
</reference>
<dbReference type="InterPro" id="IPR023230">
    <property type="entry name" value="Glyco_hydro_2_CS"/>
</dbReference>
<dbReference type="PROSITE" id="PS00719">
    <property type="entry name" value="GLYCOSYL_HYDROL_F2_1"/>
    <property type="match status" value="1"/>
</dbReference>
<dbReference type="Gene3D" id="3.20.20.80">
    <property type="entry name" value="Glycosidases"/>
    <property type="match status" value="1"/>
</dbReference>
<dbReference type="InterPro" id="IPR050347">
    <property type="entry name" value="Bact_Beta-galactosidase"/>
</dbReference>
<feature type="chain" id="PRO_5029842807" description="Beta-galactosidase" evidence="10">
    <location>
        <begin position="24"/>
        <end position="959"/>
    </location>
</feature>
<organism evidence="14 15">
    <name type="scientific">Mucilaginibacter robiniae</name>
    <dbReference type="NCBI Taxonomy" id="2728022"/>
    <lineage>
        <taxon>Bacteria</taxon>
        <taxon>Pseudomonadati</taxon>
        <taxon>Bacteroidota</taxon>
        <taxon>Sphingobacteriia</taxon>
        <taxon>Sphingobacteriales</taxon>
        <taxon>Sphingobacteriaceae</taxon>
        <taxon>Mucilaginibacter</taxon>
    </lineage>
</organism>
<dbReference type="InterPro" id="IPR013783">
    <property type="entry name" value="Ig-like_fold"/>
</dbReference>
<sequence length="959" mass="107741">MRKTSAILLALCQLLFWATSATSQSINKQVQYLSGTDNLHTTTWDFWCTGGRKSGYWTNIQVPSCWEQQGFGAYNYGRDYVTYGKNFRFADEKGIYRYQFTVPANWKDKTINLVFEGSMTDTEVKLNGKSVGRTHQGSFYRFMYDVTDKLNYNKSNQLYVTVNKMSADGSVNNAERLADYWIFGGIFRPVYLEAVPQQHISHIAIDAKANGSFAMNVFLKSAAVGSEVIAEIINNKNQVVGTVKKTTAANDTLVQLKTSINHPLLWTAETPNLYSVRVSLGKNGKKLYQTTEKFGFRTIEIRKQDGIYVNGVKIKMKGINRHVWWPESGRTVNASIDLNDVKLIKGMNMNAVRCSHYPPDQSFLRYCDSLGLYVLDELAGWQKAYSTKAGTPLVKEMVVRDCNHPSIIFWSNGNEGGHNFDLDDDFAKYDLSARPVIHAHHKPGNAFNGIDCNHYEDYYSTKKILADTNIYMVTEFLHAQDDGGAAAGLSDFWDLHWNSKKGAGGFIWALLDEGIVRTDMNNRIDVNGINAPDGVLGPHREKEGSYNAIREIYSPVKITLKELPENFNGIIPVENRYNFTNLNQCTYRWELINFNKPGNQAAGARMGKWGAITAPSIEPVEKGNLKLDLPSDWKNYDALALAAYDPFKNELYRWTWKIKTGMQLLDSMVTTTGANAVDAIETDSSLTLKASGIAITLSKKDGKLTGLANDNSKQLSFGNGPVLVSGISHFTGLKHYKANDAYVVDCSYSGDMKKLQWKMYPSGWVELHYEYELNGTYPFTGVTFSYPENYVFGAKWLGGGPYRVWKNRQFGTPLNVWQNMNNNTQTGSSPWIYPEFKGYYSNVVWMEMNTAEGKFTIASPDDNLYVRLFDFYGLSGAKPAPALPAGDISFLDRIPPIGGKLAFNISNNTTALGPLSEPNKVNGLTKRTLYFYFGLPKAAVENHQFTMPKENILTDEKTN</sequence>
<dbReference type="GO" id="GO:0009341">
    <property type="term" value="C:beta-galactosidase complex"/>
    <property type="evidence" value="ECO:0007669"/>
    <property type="project" value="TreeGrafter"/>
</dbReference>
<dbReference type="EMBL" id="CP051682">
    <property type="protein sequence ID" value="QJD94879.1"/>
    <property type="molecule type" value="Genomic_DNA"/>
</dbReference>
<dbReference type="Pfam" id="PF02837">
    <property type="entry name" value="Glyco_hydro_2_N"/>
    <property type="match status" value="1"/>
</dbReference>
<protein>
    <recommendedName>
        <fullName evidence="5 9">Beta-galactosidase</fullName>
        <ecNumber evidence="5 9">3.2.1.23</ecNumber>
    </recommendedName>
    <alternativeName>
        <fullName evidence="9">Lactase</fullName>
    </alternativeName>
</protein>
<dbReference type="Gene3D" id="2.60.120.260">
    <property type="entry name" value="Galactose-binding domain-like"/>
    <property type="match status" value="1"/>
</dbReference>
<dbReference type="InterPro" id="IPR006104">
    <property type="entry name" value="Glyco_hydro_2_N"/>
</dbReference>
<dbReference type="InterPro" id="IPR014718">
    <property type="entry name" value="GH-type_carb-bd"/>
</dbReference>
<dbReference type="InterPro" id="IPR017853">
    <property type="entry name" value="GH"/>
</dbReference>
<dbReference type="InterPro" id="IPR006101">
    <property type="entry name" value="Glyco_hydro_2"/>
</dbReference>
<dbReference type="PANTHER" id="PTHR46323">
    <property type="entry name" value="BETA-GALACTOSIDASE"/>
    <property type="match status" value="1"/>
</dbReference>
<evidence type="ECO:0000259" key="11">
    <source>
        <dbReference type="Pfam" id="PF00703"/>
    </source>
</evidence>
<dbReference type="GO" id="GO:0004565">
    <property type="term" value="F:beta-galactosidase activity"/>
    <property type="evidence" value="ECO:0007669"/>
    <property type="project" value="UniProtKB-EC"/>
</dbReference>
<evidence type="ECO:0000259" key="13">
    <source>
        <dbReference type="Pfam" id="PF02837"/>
    </source>
</evidence>
<gene>
    <name evidence="14" type="ORF">HH214_02780</name>
</gene>
<dbReference type="SUPFAM" id="SSF49785">
    <property type="entry name" value="Galactose-binding domain-like"/>
    <property type="match status" value="1"/>
</dbReference>
<dbReference type="GO" id="GO:0030246">
    <property type="term" value="F:carbohydrate binding"/>
    <property type="evidence" value="ECO:0007669"/>
    <property type="project" value="InterPro"/>
</dbReference>
<dbReference type="Pfam" id="PF00703">
    <property type="entry name" value="Glyco_hydro_2"/>
    <property type="match status" value="1"/>
</dbReference>
<proteinExistence type="inferred from homology"/>
<name>A0A7L5DXX5_9SPHI</name>
<dbReference type="InterPro" id="IPR008979">
    <property type="entry name" value="Galactose-bd-like_sf"/>
</dbReference>
<keyword evidence="6 9" id="KW-0378">Hydrolase</keyword>
<dbReference type="AlphaFoldDB" id="A0A7L5DXX5"/>
<keyword evidence="8 9" id="KW-0326">Glycosidase</keyword>
<evidence type="ECO:0000313" key="15">
    <source>
        <dbReference type="Proteomes" id="UP000503278"/>
    </source>
</evidence>
<dbReference type="SUPFAM" id="SSF51445">
    <property type="entry name" value="(Trans)glycosidases"/>
    <property type="match status" value="1"/>
</dbReference>
<evidence type="ECO:0000256" key="3">
    <source>
        <dbReference type="ARBA" id="ARBA00007401"/>
    </source>
</evidence>
<keyword evidence="15" id="KW-1185">Reference proteome</keyword>
<dbReference type="Pfam" id="PF02836">
    <property type="entry name" value="Glyco_hydro_2_C"/>
    <property type="match status" value="1"/>
</dbReference>
<evidence type="ECO:0000256" key="6">
    <source>
        <dbReference type="ARBA" id="ARBA00022801"/>
    </source>
</evidence>
<feature type="domain" description="Glycoside hydrolase family 2 immunoglobulin-like beta-sandwich" evidence="11">
    <location>
        <begin position="199"/>
        <end position="297"/>
    </location>
</feature>
<evidence type="ECO:0000256" key="10">
    <source>
        <dbReference type="SAM" id="SignalP"/>
    </source>
</evidence>
<dbReference type="GO" id="GO:0005990">
    <property type="term" value="P:lactose catabolic process"/>
    <property type="evidence" value="ECO:0007669"/>
    <property type="project" value="TreeGrafter"/>
</dbReference>
<dbReference type="Proteomes" id="UP000503278">
    <property type="component" value="Chromosome"/>
</dbReference>
<accession>A0A7L5DXX5</accession>
<feature type="domain" description="Glycoside hydrolase family 2 catalytic" evidence="12">
    <location>
        <begin position="300"/>
        <end position="520"/>
    </location>
</feature>
<dbReference type="RefSeq" id="WP_169605896.1">
    <property type="nucleotide sequence ID" value="NZ_CP051682.1"/>
</dbReference>
<evidence type="ECO:0000256" key="2">
    <source>
        <dbReference type="ARBA" id="ARBA00001913"/>
    </source>
</evidence>
<evidence type="ECO:0000256" key="4">
    <source>
        <dbReference type="ARBA" id="ARBA00011245"/>
    </source>
</evidence>
<dbReference type="Gene3D" id="2.60.40.10">
    <property type="entry name" value="Immunoglobulins"/>
    <property type="match status" value="1"/>
</dbReference>
<dbReference type="PRINTS" id="PR00132">
    <property type="entry name" value="GLHYDRLASE2"/>
</dbReference>
<keyword evidence="10" id="KW-0732">Signal</keyword>
<evidence type="ECO:0000256" key="9">
    <source>
        <dbReference type="RuleBase" id="RU361154"/>
    </source>
</evidence>
<evidence type="ECO:0000313" key="14">
    <source>
        <dbReference type="EMBL" id="QJD94879.1"/>
    </source>
</evidence>
<dbReference type="PANTHER" id="PTHR46323:SF2">
    <property type="entry name" value="BETA-GALACTOSIDASE"/>
    <property type="match status" value="1"/>
</dbReference>
<dbReference type="InterPro" id="IPR036156">
    <property type="entry name" value="Beta-gal/glucu_dom_sf"/>
</dbReference>
<evidence type="ECO:0000259" key="12">
    <source>
        <dbReference type="Pfam" id="PF02836"/>
    </source>
</evidence>
<dbReference type="SUPFAM" id="SSF49303">
    <property type="entry name" value="beta-Galactosidase/glucuronidase domain"/>
    <property type="match status" value="1"/>
</dbReference>
<dbReference type="KEGG" id="mrob:HH214_02780"/>
<dbReference type="InterPro" id="IPR006102">
    <property type="entry name" value="Ig-like_GH2"/>
</dbReference>
<comment type="subunit">
    <text evidence="4">Monomer.</text>
</comment>
<dbReference type="EC" id="3.2.1.23" evidence="5 9"/>
<comment type="similarity">
    <text evidence="3 9">Belongs to the glycosyl hydrolase 2 family.</text>
</comment>
<keyword evidence="7" id="KW-0106">Calcium</keyword>
<dbReference type="Gene3D" id="2.70.98.10">
    <property type="match status" value="1"/>
</dbReference>
<dbReference type="InterPro" id="IPR011013">
    <property type="entry name" value="Gal_mutarotase_sf_dom"/>
</dbReference>
<evidence type="ECO:0000256" key="1">
    <source>
        <dbReference type="ARBA" id="ARBA00001412"/>
    </source>
</evidence>
<comment type="catalytic activity">
    <reaction evidence="1 9">
        <text>Hydrolysis of terminal non-reducing beta-D-galactose residues in beta-D-galactosides.</text>
        <dbReference type="EC" id="3.2.1.23"/>
    </reaction>
</comment>
<evidence type="ECO:0000256" key="8">
    <source>
        <dbReference type="ARBA" id="ARBA00023295"/>
    </source>
</evidence>
<feature type="signal peptide" evidence="10">
    <location>
        <begin position="1"/>
        <end position="23"/>
    </location>
</feature>
<dbReference type="InterPro" id="IPR006103">
    <property type="entry name" value="Glyco_hydro_2_cat"/>
</dbReference>
<feature type="domain" description="Glycosyl hydrolases family 2 sugar binding" evidence="13">
    <location>
        <begin position="59"/>
        <end position="196"/>
    </location>
</feature>
<evidence type="ECO:0000256" key="7">
    <source>
        <dbReference type="ARBA" id="ARBA00022837"/>
    </source>
</evidence>
<comment type="cofactor">
    <cofactor evidence="2">
        <name>Ca(2+)</name>
        <dbReference type="ChEBI" id="CHEBI:29108"/>
    </cofactor>
</comment>
<evidence type="ECO:0000256" key="5">
    <source>
        <dbReference type="ARBA" id="ARBA00012756"/>
    </source>
</evidence>
<dbReference type="SUPFAM" id="SSF74650">
    <property type="entry name" value="Galactose mutarotase-like"/>
    <property type="match status" value="1"/>
</dbReference>